<evidence type="ECO:0000256" key="5">
    <source>
        <dbReference type="ARBA" id="ARBA00022679"/>
    </source>
</evidence>
<dbReference type="GO" id="GO:0032259">
    <property type="term" value="P:methylation"/>
    <property type="evidence" value="ECO:0007669"/>
    <property type="project" value="UniProtKB-KW"/>
</dbReference>
<proteinExistence type="inferred from homology"/>
<evidence type="ECO:0000313" key="9">
    <source>
        <dbReference type="Proteomes" id="UP000252707"/>
    </source>
</evidence>
<evidence type="ECO:0000256" key="2">
    <source>
        <dbReference type="ARBA" id="ARBA00005369"/>
    </source>
</evidence>
<dbReference type="FunFam" id="3.40.50.150:FF:000010">
    <property type="entry name" value="Protein-L-isoaspartate O-methyltransferase"/>
    <property type="match status" value="1"/>
</dbReference>
<organism evidence="8 9">
    <name type="scientific">Thioalbus denitrificans</name>
    <dbReference type="NCBI Taxonomy" id="547122"/>
    <lineage>
        <taxon>Bacteria</taxon>
        <taxon>Pseudomonadati</taxon>
        <taxon>Pseudomonadota</taxon>
        <taxon>Gammaproteobacteria</taxon>
        <taxon>Chromatiales</taxon>
        <taxon>Ectothiorhodospiraceae</taxon>
        <taxon>Thioalbus</taxon>
    </lineage>
</organism>
<dbReference type="GO" id="GO:0005737">
    <property type="term" value="C:cytoplasm"/>
    <property type="evidence" value="ECO:0007669"/>
    <property type="project" value="UniProtKB-SubCell"/>
</dbReference>
<evidence type="ECO:0000256" key="1">
    <source>
        <dbReference type="ARBA" id="ARBA00004496"/>
    </source>
</evidence>
<dbReference type="AlphaFoldDB" id="A0A369CKJ9"/>
<sequence>MTPNSDYRVEREQLLREIDREMTATTGYTGRDRLRPAVRAALARVPREAFVPEGMEELAYANHPLSIGHGQTISQPYIVALMTEVLDLGPEDTVLEVGTGSGYQCAVLAELAREVYSVEVIPELVEAARERLDRLGYRNIRTRCADGALGWPDKAPFDAIIVTAAARAIPPALVEQLAPGGRMIIPVGVSWLGQDLVLLTKDADGGVHSRDLLAVAFVPLVTSDRNLGGG</sequence>
<protein>
    <recommendedName>
        <fullName evidence="7">Protein-L-isoaspartate O-methyltransferase</fullName>
        <ecNumber evidence="7">2.1.1.77</ecNumber>
    </recommendedName>
    <alternativeName>
        <fullName evidence="7">L-isoaspartyl protein carboxyl methyltransferase</fullName>
    </alternativeName>
    <alternativeName>
        <fullName evidence="7">Protein L-isoaspartyl methyltransferase</fullName>
    </alternativeName>
    <alternativeName>
        <fullName evidence="7">Protein-beta-aspartate methyltransferase</fullName>
        <shortName evidence="7">PIMT</shortName>
    </alternativeName>
</protein>
<dbReference type="Pfam" id="PF01135">
    <property type="entry name" value="PCMT"/>
    <property type="match status" value="1"/>
</dbReference>
<dbReference type="InterPro" id="IPR029063">
    <property type="entry name" value="SAM-dependent_MTases_sf"/>
</dbReference>
<dbReference type="PANTHER" id="PTHR11579:SF0">
    <property type="entry name" value="PROTEIN-L-ISOASPARTATE(D-ASPARTATE) O-METHYLTRANSFERASE"/>
    <property type="match status" value="1"/>
</dbReference>
<comment type="caution">
    <text evidence="8">The sequence shown here is derived from an EMBL/GenBank/DDBJ whole genome shotgun (WGS) entry which is preliminary data.</text>
</comment>
<comment type="catalytic activity">
    <reaction evidence="7">
        <text>[protein]-L-isoaspartate + S-adenosyl-L-methionine = [protein]-L-isoaspartate alpha-methyl ester + S-adenosyl-L-homocysteine</text>
        <dbReference type="Rhea" id="RHEA:12705"/>
        <dbReference type="Rhea" id="RHEA-COMP:12143"/>
        <dbReference type="Rhea" id="RHEA-COMP:12144"/>
        <dbReference type="ChEBI" id="CHEBI:57856"/>
        <dbReference type="ChEBI" id="CHEBI:59789"/>
        <dbReference type="ChEBI" id="CHEBI:90596"/>
        <dbReference type="ChEBI" id="CHEBI:90598"/>
        <dbReference type="EC" id="2.1.1.77"/>
    </reaction>
</comment>
<dbReference type="EC" id="2.1.1.77" evidence="7"/>
<keyword evidence="6 7" id="KW-0949">S-adenosyl-L-methionine</keyword>
<accession>A0A369CKJ9</accession>
<keyword evidence="4 7" id="KW-0489">Methyltransferase</keyword>
<keyword evidence="5 7" id="KW-0808">Transferase</keyword>
<name>A0A369CKJ9_9GAMM</name>
<dbReference type="RefSeq" id="WP_211314773.1">
    <property type="nucleotide sequence ID" value="NZ_QPJY01000001.1"/>
</dbReference>
<dbReference type="NCBIfam" id="TIGR00080">
    <property type="entry name" value="pimt"/>
    <property type="match status" value="1"/>
</dbReference>
<evidence type="ECO:0000256" key="7">
    <source>
        <dbReference type="HAMAP-Rule" id="MF_00090"/>
    </source>
</evidence>
<evidence type="ECO:0000256" key="6">
    <source>
        <dbReference type="ARBA" id="ARBA00022691"/>
    </source>
</evidence>
<dbReference type="CDD" id="cd02440">
    <property type="entry name" value="AdoMet_MTases"/>
    <property type="match status" value="1"/>
</dbReference>
<gene>
    <name evidence="7" type="primary">pcm</name>
    <name evidence="8" type="ORF">DFQ59_101922</name>
</gene>
<dbReference type="SUPFAM" id="SSF53335">
    <property type="entry name" value="S-adenosyl-L-methionine-dependent methyltransferases"/>
    <property type="match status" value="1"/>
</dbReference>
<dbReference type="PANTHER" id="PTHR11579">
    <property type="entry name" value="PROTEIN-L-ISOASPARTATE O-METHYLTRANSFERASE"/>
    <property type="match status" value="1"/>
</dbReference>
<dbReference type="HAMAP" id="MF_00090">
    <property type="entry name" value="PIMT"/>
    <property type="match status" value="1"/>
</dbReference>
<keyword evidence="9" id="KW-1185">Reference proteome</keyword>
<comment type="subcellular location">
    <subcellularLocation>
        <location evidence="1 7">Cytoplasm</location>
    </subcellularLocation>
</comment>
<evidence type="ECO:0000256" key="3">
    <source>
        <dbReference type="ARBA" id="ARBA00022490"/>
    </source>
</evidence>
<evidence type="ECO:0000256" key="4">
    <source>
        <dbReference type="ARBA" id="ARBA00022603"/>
    </source>
</evidence>
<evidence type="ECO:0000313" key="8">
    <source>
        <dbReference type="EMBL" id="RCX33615.1"/>
    </source>
</evidence>
<dbReference type="NCBIfam" id="NF001453">
    <property type="entry name" value="PRK00312.1"/>
    <property type="match status" value="1"/>
</dbReference>
<dbReference type="Proteomes" id="UP000252707">
    <property type="component" value="Unassembled WGS sequence"/>
</dbReference>
<dbReference type="GO" id="GO:0004719">
    <property type="term" value="F:protein-L-isoaspartate (D-aspartate) O-methyltransferase activity"/>
    <property type="evidence" value="ECO:0007669"/>
    <property type="project" value="UniProtKB-UniRule"/>
</dbReference>
<comment type="function">
    <text evidence="7">Catalyzes the methyl esterification of L-isoaspartyl residues in peptides and proteins that result from spontaneous decomposition of normal L-aspartyl and L-asparaginyl residues. It plays a role in the repair and/or degradation of damaged proteins.</text>
</comment>
<dbReference type="GO" id="GO:0030091">
    <property type="term" value="P:protein repair"/>
    <property type="evidence" value="ECO:0007669"/>
    <property type="project" value="UniProtKB-UniRule"/>
</dbReference>
<feature type="active site" evidence="7">
    <location>
        <position position="74"/>
    </location>
</feature>
<keyword evidence="3 7" id="KW-0963">Cytoplasm</keyword>
<dbReference type="PROSITE" id="PS01279">
    <property type="entry name" value="PCMT"/>
    <property type="match status" value="1"/>
</dbReference>
<dbReference type="Gene3D" id="3.40.50.150">
    <property type="entry name" value="Vaccinia Virus protein VP39"/>
    <property type="match status" value="1"/>
</dbReference>
<comment type="similarity">
    <text evidence="2 7">Belongs to the methyltransferase superfamily. L-isoaspartyl/D-aspartyl protein methyltransferase family.</text>
</comment>
<dbReference type="EMBL" id="QPJY01000001">
    <property type="protein sequence ID" value="RCX33615.1"/>
    <property type="molecule type" value="Genomic_DNA"/>
</dbReference>
<dbReference type="InterPro" id="IPR000682">
    <property type="entry name" value="PCMT"/>
</dbReference>
<reference evidence="8 9" key="1">
    <citation type="submission" date="2018-07" db="EMBL/GenBank/DDBJ databases">
        <title>Genomic Encyclopedia of Type Strains, Phase IV (KMG-IV): sequencing the most valuable type-strain genomes for metagenomic binning, comparative biology and taxonomic classification.</title>
        <authorList>
            <person name="Goeker M."/>
        </authorList>
    </citation>
    <scope>NUCLEOTIDE SEQUENCE [LARGE SCALE GENOMIC DNA]</scope>
    <source>
        <strain evidence="8 9">DSM 26407</strain>
    </source>
</reference>